<dbReference type="InterPro" id="IPR032508">
    <property type="entry name" value="FecR_C"/>
</dbReference>
<dbReference type="Gene3D" id="3.55.50.30">
    <property type="match status" value="1"/>
</dbReference>
<keyword evidence="1" id="KW-1133">Transmembrane helix</keyword>
<keyword evidence="1" id="KW-0472">Membrane</keyword>
<dbReference type="GO" id="GO:0016989">
    <property type="term" value="F:sigma factor antagonist activity"/>
    <property type="evidence" value="ECO:0007669"/>
    <property type="project" value="TreeGrafter"/>
</dbReference>
<feature type="domain" description="FecR N-terminal" evidence="3">
    <location>
        <begin position="15"/>
        <end position="55"/>
    </location>
</feature>
<dbReference type="Pfam" id="PF04773">
    <property type="entry name" value="FecR"/>
    <property type="match status" value="1"/>
</dbReference>
<dbReference type="Proteomes" id="UP000588068">
    <property type="component" value="Unassembled WGS sequence"/>
</dbReference>
<dbReference type="PIRSF" id="PIRSF018266">
    <property type="entry name" value="FecR"/>
    <property type="match status" value="1"/>
</dbReference>
<dbReference type="PANTHER" id="PTHR30273">
    <property type="entry name" value="PERIPLASMIC SIGNAL SENSOR AND SIGMA FACTOR ACTIVATOR FECR-RELATED"/>
    <property type="match status" value="1"/>
</dbReference>
<evidence type="ECO:0000256" key="1">
    <source>
        <dbReference type="SAM" id="Phobius"/>
    </source>
</evidence>
<dbReference type="InterPro" id="IPR032623">
    <property type="entry name" value="FecR_N"/>
</dbReference>
<evidence type="ECO:0000313" key="5">
    <source>
        <dbReference type="EMBL" id="MBB6095901.1"/>
    </source>
</evidence>
<sequence length="356" mass="39104">MKRLRPDSPAHRAAEEAAQWLVLLEDDASEDNRTRFLEWLRSSTLNVEEFLRLSALERRLRRHQAWPLDSVADLVAAAATGSDVALLPGAQRRKPQRRIYLAAAAVAVAVIGGSLLAFQSWRANEANTYATTTGEQRSVTLADGSIVELNSQSRLQTHYSDDERQVVLTHGEAIFRVAKNPQRPFRVRVGGTDIVAVGTAFNVNVRDTKTVVTVLEGRVRVSDHPAADRGATIAAANPVELGQGEQAVIARDRATPTVVAVDPVKAIAWTDRRLIFDNTPLDTVAAEFARYHTRTIRLTTSSLKDRRITGVFDANDPASLIEFLRTDQAINVEADEKGWKLSSSDLLIGTAAVEKK</sequence>
<keyword evidence="6" id="KW-1185">Reference proteome</keyword>
<proteinExistence type="predicted"/>
<feature type="domain" description="FecR protein" evidence="2">
    <location>
        <begin position="128"/>
        <end position="220"/>
    </location>
</feature>
<reference evidence="5 6" key="1">
    <citation type="submission" date="2020-08" db="EMBL/GenBank/DDBJ databases">
        <title>Genomic Encyclopedia of Type Strains, Phase IV (KMG-IV): sequencing the most valuable type-strain genomes for metagenomic binning, comparative biology and taxonomic classification.</title>
        <authorList>
            <person name="Goeker M."/>
        </authorList>
    </citation>
    <scope>NUCLEOTIDE SEQUENCE [LARGE SCALE GENOMIC DNA]</scope>
    <source>
        <strain evidence="5 6">DSM 26723</strain>
    </source>
</reference>
<evidence type="ECO:0000259" key="4">
    <source>
        <dbReference type="Pfam" id="PF16344"/>
    </source>
</evidence>
<organism evidence="5 6">
    <name type="scientific">Povalibacter uvarum</name>
    <dbReference type="NCBI Taxonomy" id="732238"/>
    <lineage>
        <taxon>Bacteria</taxon>
        <taxon>Pseudomonadati</taxon>
        <taxon>Pseudomonadota</taxon>
        <taxon>Gammaproteobacteria</taxon>
        <taxon>Steroidobacterales</taxon>
        <taxon>Steroidobacteraceae</taxon>
        <taxon>Povalibacter</taxon>
    </lineage>
</organism>
<dbReference type="EMBL" id="JACHHZ010000006">
    <property type="protein sequence ID" value="MBB6095901.1"/>
    <property type="molecule type" value="Genomic_DNA"/>
</dbReference>
<accession>A0A841HRB8</accession>
<dbReference type="Gene3D" id="2.60.120.1440">
    <property type="match status" value="1"/>
</dbReference>
<comment type="caution">
    <text evidence="5">The sequence shown here is derived from an EMBL/GenBank/DDBJ whole genome shotgun (WGS) entry which is preliminary data.</text>
</comment>
<protein>
    <submittedName>
        <fullName evidence="5">Transmembrane sensor</fullName>
    </submittedName>
</protein>
<name>A0A841HRB8_9GAMM</name>
<dbReference type="RefSeq" id="WP_184335288.1">
    <property type="nucleotide sequence ID" value="NZ_JACHHZ010000006.1"/>
</dbReference>
<feature type="transmembrane region" description="Helical" evidence="1">
    <location>
        <begin position="99"/>
        <end position="118"/>
    </location>
</feature>
<dbReference type="InterPro" id="IPR006860">
    <property type="entry name" value="FecR"/>
</dbReference>
<evidence type="ECO:0000259" key="3">
    <source>
        <dbReference type="Pfam" id="PF16220"/>
    </source>
</evidence>
<feature type="domain" description="Protein FecR C-terminal" evidence="4">
    <location>
        <begin position="273"/>
        <end position="320"/>
    </location>
</feature>
<dbReference type="PANTHER" id="PTHR30273:SF2">
    <property type="entry name" value="PROTEIN FECR"/>
    <property type="match status" value="1"/>
</dbReference>
<dbReference type="Pfam" id="PF16220">
    <property type="entry name" value="DUF4880"/>
    <property type="match status" value="1"/>
</dbReference>
<evidence type="ECO:0000259" key="2">
    <source>
        <dbReference type="Pfam" id="PF04773"/>
    </source>
</evidence>
<dbReference type="Pfam" id="PF16344">
    <property type="entry name" value="FecR_C"/>
    <property type="match status" value="1"/>
</dbReference>
<dbReference type="AlphaFoldDB" id="A0A841HRB8"/>
<keyword evidence="1 5" id="KW-0812">Transmembrane</keyword>
<dbReference type="InterPro" id="IPR012373">
    <property type="entry name" value="Ferrdict_sens_TM"/>
</dbReference>
<evidence type="ECO:0000313" key="6">
    <source>
        <dbReference type="Proteomes" id="UP000588068"/>
    </source>
</evidence>
<gene>
    <name evidence="5" type="ORF">HNQ60_004792</name>
</gene>